<organism evidence="1 2">
    <name type="scientific">Pseudochelatococcus lubricantis</name>
    <dbReference type="NCBI Taxonomy" id="1538102"/>
    <lineage>
        <taxon>Bacteria</taxon>
        <taxon>Pseudomonadati</taxon>
        <taxon>Pseudomonadota</taxon>
        <taxon>Alphaproteobacteria</taxon>
        <taxon>Hyphomicrobiales</taxon>
        <taxon>Chelatococcaceae</taxon>
        <taxon>Pseudochelatococcus</taxon>
    </lineage>
</organism>
<protein>
    <submittedName>
        <fullName evidence="1">2'-5' RNA ligase</fullName>
    </submittedName>
</protein>
<proteinExistence type="predicted"/>
<accession>A0ABX0UYU3</accession>
<dbReference type="Gene3D" id="3.90.1140.10">
    <property type="entry name" value="Cyclic phosphodiesterase"/>
    <property type="match status" value="1"/>
</dbReference>
<dbReference type="InterPro" id="IPR009389">
    <property type="entry name" value="DUF1045"/>
</dbReference>
<dbReference type="GO" id="GO:0016874">
    <property type="term" value="F:ligase activity"/>
    <property type="evidence" value="ECO:0007669"/>
    <property type="project" value="UniProtKB-KW"/>
</dbReference>
<dbReference type="PIRSF" id="PIRSF033328">
    <property type="entry name" value="Phest_Mll4975"/>
    <property type="match status" value="1"/>
</dbReference>
<sequence length="238" mass="26076">MCAQPVSRYAVYFAPEPADALWRFGSAVLGYDGATGEEVPQLVPEGFDAPSWRLLTADPRAYAFHATIKAPFRLAEGQTEESLAAALAAFSAGRQRFVLPPLQVTAIGDRQGGAFIALTESQPTPALEALERDTVEALEPFRAPLTDKEFAKRCPDALSERQLGYLKAYGYPHVFEDFRFHMTLTGRVPEAQVEKALNGLSALYGEHVGQARVPVEALALYRQTGSERFRVVARSPFA</sequence>
<comment type="caution">
    <text evidence="1">The sequence shown here is derived from an EMBL/GenBank/DDBJ whole genome shotgun (WGS) entry which is preliminary data.</text>
</comment>
<dbReference type="EMBL" id="JAASQI010000004">
    <property type="protein sequence ID" value="NIJ58102.1"/>
    <property type="molecule type" value="Genomic_DNA"/>
</dbReference>
<keyword evidence="1" id="KW-0436">Ligase</keyword>
<evidence type="ECO:0000313" key="1">
    <source>
        <dbReference type="EMBL" id="NIJ58102.1"/>
    </source>
</evidence>
<evidence type="ECO:0000313" key="2">
    <source>
        <dbReference type="Proteomes" id="UP001429580"/>
    </source>
</evidence>
<dbReference type="Pfam" id="PF06299">
    <property type="entry name" value="DUF1045"/>
    <property type="match status" value="1"/>
</dbReference>
<keyword evidence="2" id="KW-1185">Reference proteome</keyword>
<name>A0ABX0UYU3_9HYPH</name>
<gene>
    <name evidence="1" type="ORF">FHS82_001944</name>
</gene>
<dbReference type="Proteomes" id="UP001429580">
    <property type="component" value="Unassembled WGS sequence"/>
</dbReference>
<reference evidence="1 2" key="1">
    <citation type="submission" date="2020-03" db="EMBL/GenBank/DDBJ databases">
        <title>Genomic Encyclopedia of Type Strains, Phase IV (KMG-IV): sequencing the most valuable type-strain genomes for metagenomic binning, comparative biology and taxonomic classification.</title>
        <authorList>
            <person name="Goeker M."/>
        </authorList>
    </citation>
    <scope>NUCLEOTIDE SEQUENCE [LARGE SCALE GENOMIC DNA]</scope>
    <source>
        <strain evidence="1 2">DSM 103870</strain>
    </source>
</reference>